<dbReference type="Gene3D" id="3.90.780.10">
    <property type="entry name" value="5'-Nucleotidase, C-terminal domain"/>
    <property type="match status" value="2"/>
</dbReference>
<sequence>MKKSNFKKITSLFLAFLLMVTIVLPINTTKAKAEKNVKTFDIIEITDFHGTLEDTSGNPVAAVLAKNIGDIKNTNPERTLILGGGDLYQGSPMSNFFKGVPVQKVFSNIGMEVTALGNHEFDWGLDTIINTTMKDAKYSIVCANLYDKSTGKRVFEPYKIIEKDGVKIGIIGAISTETPTIVLPKFVENYEFKDIASEINSVVKEVKDKGADVVLALIHEGDRSDKIYPSIYDIADKLEGVDAVFGGHSHTIANTKSSKGIPVMVAYYSGRGFIDAKMTIGSDKKVSFAANYVDIYTDKPNGYKAPNPIMDSNVKAIVDEAKKEIAPTFGVVIGSSDTDLTRKQIVTNKWSPYGESYLGNWITDVIKNKVNADVGMQNNGGIRIDVPKGDITVGTINYIMPFDNTICVIDMNKAQIKKVLEQAVMDGGKGIQISGLKVKYDYARPSMNRVVEIVRENGAPISDTEILKVATNDFMATGGDGFTGFVDAGGKDPKANTFILVRDAMIEAVKSKSKIETVLNSRLTDISKAISVIGTSDIHGNIYPLDYYTGKAADQGLAKVSTYVKDQRKANPNVMLVDAGDTIQGTPLAYYYNKMDTKSEYPMIKAMGIMKYDTWTLGNHEFNYGLDNLDRIIKDANNEGISVLSANTYKTDGTNYVKPYIIKSFNINGKTQKIAILGLTTKTIPSWENEANYKGLKFNDLVDEAKKWVPIIKSEGADKVIAVIHSGEESASDIIPENQIKAVAQGVSGIDAIICGHTHKNIAQNIYKNPEGKNVIVTEPGKYGQYISQVDIYVDSEGNIGQITSKNAKMDSVAADKELMDAMQSYQDKTMNYIDTVIGKSTGEYYGKEQTMKPTALMDLVNEVQRTYANTQLSIAAPLSLSAYIPSGDIKIKDIMSVYVYENFLYGIKMNGKQIKDWLEWSARYYKQVSKPDDKVEKDPQLNIPDYNLDMLYGATYDIDLTQPIGQRIKNLKYNGRLVKDTDVFTVAVNNYRFNGGGGFMAAAGLKPGDMSIVVYDSAKLLGDDGQVRSMMIDYIKNKGTINPTISKTWTLYTTNVEQIVESPAKTVKVVALKGLRIRAAANVSSKILGVYKNGTEVVVEGEVGNWYKVNYNGLKGYIYKKYTK</sequence>
<dbReference type="InterPro" id="IPR006179">
    <property type="entry name" value="5_nucleotidase/apyrase"/>
</dbReference>
<dbReference type="SUPFAM" id="SSF55816">
    <property type="entry name" value="5'-nucleotidase (syn. UDP-sugar hydrolase), C-terminal domain"/>
    <property type="match status" value="2"/>
</dbReference>
<dbReference type="InterPro" id="IPR029052">
    <property type="entry name" value="Metallo-depent_PP-like"/>
</dbReference>
<dbReference type="PROSITE" id="PS00786">
    <property type="entry name" value="5_NUCLEOTIDASE_2"/>
    <property type="match status" value="1"/>
</dbReference>
<dbReference type="InterPro" id="IPR019079">
    <property type="entry name" value="Capsule_synth_CapA"/>
</dbReference>
<dbReference type="Pfam" id="PF08239">
    <property type="entry name" value="SH3_3"/>
    <property type="match status" value="1"/>
</dbReference>
<dbReference type="PANTHER" id="PTHR11575">
    <property type="entry name" value="5'-NUCLEOTIDASE-RELATED"/>
    <property type="match status" value="1"/>
</dbReference>
<evidence type="ECO:0000313" key="3">
    <source>
        <dbReference type="EMBL" id="SKA90676.1"/>
    </source>
</evidence>
<dbReference type="STRING" id="1147123.SAMN05443428_110104"/>
<name>A0A1T4XMB7_9CLOT</name>
<dbReference type="CDD" id="cd00845">
    <property type="entry name" value="MPP_UshA_N_like"/>
    <property type="match status" value="1"/>
</dbReference>
<organism evidence="3 4">
    <name type="scientific">Caloramator quimbayensis</name>
    <dbReference type="NCBI Taxonomy" id="1147123"/>
    <lineage>
        <taxon>Bacteria</taxon>
        <taxon>Bacillati</taxon>
        <taxon>Bacillota</taxon>
        <taxon>Clostridia</taxon>
        <taxon>Eubacteriales</taxon>
        <taxon>Clostridiaceae</taxon>
        <taxon>Caloramator</taxon>
    </lineage>
</organism>
<dbReference type="RefSeq" id="WP_179122231.1">
    <property type="nucleotide sequence ID" value="NZ_FUYH01000010.1"/>
</dbReference>
<protein>
    <submittedName>
        <fullName evidence="3">2',3'-cyclic-nucleotide 2'-phosphodiesterase / 3'-nucleotidase</fullName>
    </submittedName>
</protein>
<dbReference type="PRINTS" id="PR01607">
    <property type="entry name" value="APYRASEFAMLY"/>
</dbReference>
<dbReference type="InterPro" id="IPR006146">
    <property type="entry name" value="5'-Nucleotdase_CS"/>
</dbReference>
<dbReference type="GO" id="GO:0030288">
    <property type="term" value="C:outer membrane-bounded periplasmic space"/>
    <property type="evidence" value="ECO:0007669"/>
    <property type="project" value="TreeGrafter"/>
</dbReference>
<keyword evidence="1" id="KW-0732">Signal</keyword>
<dbReference type="EMBL" id="FUYH01000010">
    <property type="protein sequence ID" value="SKA90676.1"/>
    <property type="molecule type" value="Genomic_DNA"/>
</dbReference>
<dbReference type="PANTHER" id="PTHR11575:SF24">
    <property type="entry name" value="5'-NUCLEOTIDASE"/>
    <property type="match status" value="1"/>
</dbReference>
<dbReference type="Proteomes" id="UP000190105">
    <property type="component" value="Unassembled WGS sequence"/>
</dbReference>
<evidence type="ECO:0000256" key="1">
    <source>
        <dbReference type="ARBA" id="ARBA00022729"/>
    </source>
</evidence>
<feature type="domain" description="SH3b" evidence="2">
    <location>
        <begin position="1065"/>
        <end position="1125"/>
    </location>
</feature>
<dbReference type="InterPro" id="IPR008334">
    <property type="entry name" value="5'-Nucleotdase_C"/>
</dbReference>
<dbReference type="PROSITE" id="PS51781">
    <property type="entry name" value="SH3B"/>
    <property type="match status" value="1"/>
</dbReference>
<dbReference type="Pfam" id="PF02872">
    <property type="entry name" value="5_nucleotid_C"/>
    <property type="match status" value="2"/>
</dbReference>
<keyword evidence="4" id="KW-1185">Reference proteome</keyword>
<dbReference type="GO" id="GO:0016788">
    <property type="term" value="F:hydrolase activity, acting on ester bonds"/>
    <property type="evidence" value="ECO:0007669"/>
    <property type="project" value="InterPro"/>
</dbReference>
<dbReference type="AlphaFoldDB" id="A0A1T4XMB7"/>
<dbReference type="Pfam" id="PF00149">
    <property type="entry name" value="Metallophos"/>
    <property type="match status" value="1"/>
</dbReference>
<dbReference type="Pfam" id="PF09587">
    <property type="entry name" value="PGA_cap"/>
    <property type="match status" value="1"/>
</dbReference>
<dbReference type="GO" id="GO:0000166">
    <property type="term" value="F:nucleotide binding"/>
    <property type="evidence" value="ECO:0007669"/>
    <property type="project" value="InterPro"/>
</dbReference>
<dbReference type="InterPro" id="IPR003646">
    <property type="entry name" value="SH3-like_bac-type"/>
</dbReference>
<dbReference type="Gene3D" id="3.60.21.10">
    <property type="match status" value="2"/>
</dbReference>
<dbReference type="InterPro" id="IPR036907">
    <property type="entry name" value="5'-Nucleotdase_C_sf"/>
</dbReference>
<reference evidence="4" key="1">
    <citation type="submission" date="2017-02" db="EMBL/GenBank/DDBJ databases">
        <authorList>
            <person name="Varghese N."/>
            <person name="Submissions S."/>
        </authorList>
    </citation>
    <scope>NUCLEOTIDE SEQUENCE [LARGE SCALE GENOMIC DNA]</scope>
    <source>
        <strain evidence="4">USBA 833</strain>
    </source>
</reference>
<accession>A0A1T4XMB7</accession>
<dbReference type="Gene3D" id="2.30.30.40">
    <property type="entry name" value="SH3 Domains"/>
    <property type="match status" value="1"/>
</dbReference>
<evidence type="ECO:0000259" key="2">
    <source>
        <dbReference type="PROSITE" id="PS51781"/>
    </source>
</evidence>
<dbReference type="InterPro" id="IPR004843">
    <property type="entry name" value="Calcineurin-like_PHP"/>
</dbReference>
<dbReference type="SUPFAM" id="SSF56300">
    <property type="entry name" value="Metallo-dependent phosphatases"/>
    <property type="match status" value="2"/>
</dbReference>
<gene>
    <name evidence="3" type="ORF">SAMN05443428_110104</name>
</gene>
<dbReference type="GO" id="GO:0046872">
    <property type="term" value="F:metal ion binding"/>
    <property type="evidence" value="ECO:0007669"/>
    <property type="project" value="InterPro"/>
</dbReference>
<dbReference type="GO" id="GO:0009166">
    <property type="term" value="P:nucleotide catabolic process"/>
    <property type="evidence" value="ECO:0007669"/>
    <property type="project" value="InterPro"/>
</dbReference>
<proteinExistence type="predicted"/>
<evidence type="ECO:0000313" key="4">
    <source>
        <dbReference type="Proteomes" id="UP000190105"/>
    </source>
</evidence>
<dbReference type="SMART" id="SM00287">
    <property type="entry name" value="SH3b"/>
    <property type="match status" value="1"/>
</dbReference>